<keyword evidence="2" id="KW-1185">Reference proteome</keyword>
<proteinExistence type="predicted"/>
<protein>
    <submittedName>
        <fullName evidence="1">Uncharacterized protein</fullName>
    </submittedName>
</protein>
<dbReference type="EMBL" id="MU394419">
    <property type="protein sequence ID" value="KAI6080847.1"/>
    <property type="molecule type" value="Genomic_DNA"/>
</dbReference>
<accession>A0ACC0CKI0</accession>
<name>A0ACC0CKI0_9PEZI</name>
<reference evidence="1 2" key="1">
    <citation type="journal article" date="2022" name="New Phytol.">
        <title>Ecological generalism drives hyperdiversity of secondary metabolite gene clusters in xylarialean endophytes.</title>
        <authorList>
            <person name="Franco M.E.E."/>
            <person name="Wisecaver J.H."/>
            <person name="Arnold A.E."/>
            <person name="Ju Y.M."/>
            <person name="Slot J.C."/>
            <person name="Ahrendt S."/>
            <person name="Moore L.P."/>
            <person name="Eastman K.E."/>
            <person name="Scott K."/>
            <person name="Konkel Z."/>
            <person name="Mondo S.J."/>
            <person name="Kuo A."/>
            <person name="Hayes R.D."/>
            <person name="Haridas S."/>
            <person name="Andreopoulos B."/>
            <person name="Riley R."/>
            <person name="LaButti K."/>
            <person name="Pangilinan J."/>
            <person name="Lipzen A."/>
            <person name="Amirebrahimi M."/>
            <person name="Yan J."/>
            <person name="Adam C."/>
            <person name="Keymanesh K."/>
            <person name="Ng V."/>
            <person name="Louie K."/>
            <person name="Northen T."/>
            <person name="Drula E."/>
            <person name="Henrissat B."/>
            <person name="Hsieh H.M."/>
            <person name="Youens-Clark K."/>
            <person name="Lutzoni F."/>
            <person name="Miadlikowska J."/>
            <person name="Eastwood D.C."/>
            <person name="Hamelin R.C."/>
            <person name="Grigoriev I.V."/>
            <person name="U'Ren J.M."/>
        </authorList>
    </citation>
    <scope>NUCLEOTIDE SEQUENCE [LARGE SCALE GENOMIC DNA]</scope>
    <source>
        <strain evidence="1 2">ER1909</strain>
    </source>
</reference>
<evidence type="ECO:0000313" key="1">
    <source>
        <dbReference type="EMBL" id="KAI6080847.1"/>
    </source>
</evidence>
<organism evidence="1 2">
    <name type="scientific">Hypoxylon rubiginosum</name>
    <dbReference type="NCBI Taxonomy" id="110542"/>
    <lineage>
        <taxon>Eukaryota</taxon>
        <taxon>Fungi</taxon>
        <taxon>Dikarya</taxon>
        <taxon>Ascomycota</taxon>
        <taxon>Pezizomycotina</taxon>
        <taxon>Sordariomycetes</taxon>
        <taxon>Xylariomycetidae</taxon>
        <taxon>Xylariales</taxon>
        <taxon>Hypoxylaceae</taxon>
        <taxon>Hypoxylon</taxon>
    </lineage>
</organism>
<sequence>MRPYFKAHQGSRSVAEPWDLHTVRGWRGVGGWVTLQSAGLRARVAKWLRTLKRFPTVDPATRATANAERRGYNPTVEHKIPEDFEPFNEELVLGYFENSKIGAHDDGEKEPCLQLGVPEKSSKLPPRRSRRRPLLRASSTGEVLCVVQAGLSSEDR</sequence>
<comment type="caution">
    <text evidence="1">The sequence shown here is derived from an EMBL/GenBank/DDBJ whole genome shotgun (WGS) entry which is preliminary data.</text>
</comment>
<gene>
    <name evidence="1" type="ORF">F4821DRAFT_265487</name>
</gene>
<evidence type="ECO:0000313" key="2">
    <source>
        <dbReference type="Proteomes" id="UP001497680"/>
    </source>
</evidence>
<dbReference type="Proteomes" id="UP001497680">
    <property type="component" value="Unassembled WGS sequence"/>
</dbReference>